<dbReference type="EMBL" id="BQFW01000003">
    <property type="protein sequence ID" value="GJJ70092.1"/>
    <property type="molecule type" value="Genomic_DNA"/>
</dbReference>
<feature type="compositionally biased region" description="Polar residues" evidence="1">
    <location>
        <begin position="593"/>
        <end position="614"/>
    </location>
</feature>
<feature type="compositionally biased region" description="Basic and acidic residues" evidence="1">
    <location>
        <begin position="226"/>
        <end position="256"/>
    </location>
</feature>
<comment type="caution">
    <text evidence="3">The sequence shown here is derived from an EMBL/GenBank/DDBJ whole genome shotgun (WGS) entry which is preliminary data.</text>
</comment>
<dbReference type="AlphaFoldDB" id="A0A9P3H4W0"/>
<keyword evidence="4" id="KW-1185">Reference proteome</keyword>
<feature type="compositionally biased region" description="Basic residues" evidence="1">
    <location>
        <begin position="625"/>
        <end position="646"/>
    </location>
</feature>
<feature type="compositionally biased region" description="Low complexity" evidence="1">
    <location>
        <begin position="272"/>
        <end position="320"/>
    </location>
</feature>
<protein>
    <recommendedName>
        <fullName evidence="2">SUZ domain-containing protein</fullName>
    </recommendedName>
</protein>
<reference evidence="3" key="1">
    <citation type="submission" date="2021-11" db="EMBL/GenBank/DDBJ databases">
        <authorList>
            <person name="Herlambang A."/>
            <person name="Guo Y."/>
            <person name="Takashima Y."/>
            <person name="Nishizawa T."/>
        </authorList>
    </citation>
    <scope>NUCLEOTIDE SEQUENCE</scope>
    <source>
        <strain evidence="3">E1425</strain>
    </source>
</reference>
<feature type="region of interest" description="Disordered" evidence="1">
    <location>
        <begin position="570"/>
        <end position="751"/>
    </location>
</feature>
<dbReference type="Pfam" id="PF12752">
    <property type="entry name" value="SUZ"/>
    <property type="match status" value="1"/>
</dbReference>
<feature type="compositionally biased region" description="Polar residues" evidence="1">
    <location>
        <begin position="9"/>
        <end position="35"/>
    </location>
</feature>
<proteinExistence type="predicted"/>
<dbReference type="CDD" id="cd02642">
    <property type="entry name" value="R3H_encore_like"/>
    <property type="match status" value="1"/>
</dbReference>
<feature type="compositionally biased region" description="Polar residues" evidence="1">
    <location>
        <begin position="422"/>
        <end position="448"/>
    </location>
</feature>
<feature type="domain" description="SUZ" evidence="2">
    <location>
        <begin position="182"/>
        <end position="259"/>
    </location>
</feature>
<accession>A0A9P3H4W0</accession>
<feature type="compositionally biased region" description="Polar residues" evidence="1">
    <location>
        <begin position="734"/>
        <end position="751"/>
    </location>
</feature>
<dbReference type="Gene3D" id="3.30.1370.50">
    <property type="entry name" value="R3H-like domain"/>
    <property type="match status" value="1"/>
</dbReference>
<dbReference type="Proteomes" id="UP000827284">
    <property type="component" value="Unassembled WGS sequence"/>
</dbReference>
<dbReference type="PANTHER" id="PTHR15672">
    <property type="entry name" value="CAMP-REGULATED PHOSPHOPROTEIN 21 RELATED R3H DOMAIN CONTAINING PROTEIN"/>
    <property type="match status" value="1"/>
</dbReference>
<gene>
    <name evidence="3" type="ORF">EMPS_02441</name>
</gene>
<evidence type="ECO:0000259" key="2">
    <source>
        <dbReference type="PROSITE" id="PS51673"/>
    </source>
</evidence>
<feature type="region of interest" description="Disordered" evidence="1">
    <location>
        <begin position="221"/>
        <end position="333"/>
    </location>
</feature>
<sequence length="751" mass="83207">MAAASSSSPLTSPEEQRVPDQQSSSTMTDQGSPQIDSPGDPKDTPPFSPTTLGDDNDASSLGLLELDQCLKKMQVQDTAGAASPCHPQSPVSQQSPCCGPAESLDEFLLTALKNKQNRLFLLKLEREFCCYLEGPSQQPLEFPWVNSYYRMMIHRSAIYFQLSRKVDPLNKQITLSKNRCSAIPVLRFSDLVEEDEEEERTCQEEPTRPVQLLKRCPTRPISACEPHPRTTATDRRSISIEQREQDYAEARARIFKSESPVEGTDDADGPCSQSSTKSSLVRRSSATSCSSSGTSMTEASASSEVGSSTSSSSTSSSSTGAIITDHGQPLNCRAKPFQRSKATAAWASGGNSAGGNSVDKSSRQIFASDPTWTCTGHDCQCATCSRYSYRPNEYYHHHQHQHQHQHPAQTSQYPMQPMPGWSNHTQGLPYNPSRRTPQCGNQSHEQQGGNFGQYHYSQFTGPPPAPPPVLNHGGPSGYYHQTHPECSSWCDAHQACHDHQVVDNPHMANQNHAWGQQARGCSTVTSPVQVVPPPSPQHMAPMTLTVRPYPSANGYRPCRQGIDVFQQQYYQQHPQQQQHPMRQQRHHQHSYPPMSQSGGQQQNTLYPDSQSQMHHYQLRPQQHLQHTHHRVVHHGGRQSSHHHYPGRAHSVSHSQETSSPIEIEPHTGASLHQHPPRVPRNTPPRASFLPGVGQRNAHTRDSGSGSRGAGSVVYDVDRRPPKSTELYDPYADRSTPSGNHSTSSFTKTEKH</sequence>
<dbReference type="InterPro" id="IPR051937">
    <property type="entry name" value="R3H_domain_containing"/>
</dbReference>
<dbReference type="PANTHER" id="PTHR15672:SF8">
    <property type="entry name" value="PROTEIN ENCORE"/>
    <property type="match status" value="1"/>
</dbReference>
<name>A0A9P3H4W0_9FUNG</name>
<dbReference type="GO" id="GO:0003676">
    <property type="term" value="F:nucleic acid binding"/>
    <property type="evidence" value="ECO:0007669"/>
    <property type="project" value="InterPro"/>
</dbReference>
<feature type="region of interest" description="Disordered" evidence="1">
    <location>
        <begin position="1"/>
        <end position="58"/>
    </location>
</feature>
<dbReference type="OrthoDB" id="278430at2759"/>
<organism evidence="3 4">
    <name type="scientific">Entomortierella parvispora</name>
    <dbReference type="NCBI Taxonomy" id="205924"/>
    <lineage>
        <taxon>Eukaryota</taxon>
        <taxon>Fungi</taxon>
        <taxon>Fungi incertae sedis</taxon>
        <taxon>Mucoromycota</taxon>
        <taxon>Mortierellomycotina</taxon>
        <taxon>Mortierellomycetes</taxon>
        <taxon>Mortierellales</taxon>
        <taxon>Mortierellaceae</taxon>
        <taxon>Entomortierella</taxon>
    </lineage>
</organism>
<dbReference type="InterPro" id="IPR024771">
    <property type="entry name" value="SUZ"/>
</dbReference>
<dbReference type="SUPFAM" id="SSF82708">
    <property type="entry name" value="R3H domain"/>
    <property type="match status" value="1"/>
</dbReference>
<feature type="compositionally biased region" description="Polar residues" evidence="1">
    <location>
        <begin position="651"/>
        <end position="660"/>
    </location>
</feature>
<evidence type="ECO:0000256" key="1">
    <source>
        <dbReference type="SAM" id="MobiDB-lite"/>
    </source>
</evidence>
<evidence type="ECO:0000313" key="4">
    <source>
        <dbReference type="Proteomes" id="UP000827284"/>
    </source>
</evidence>
<feature type="compositionally biased region" description="Low complexity" evidence="1">
    <location>
        <begin position="570"/>
        <end position="581"/>
    </location>
</feature>
<feature type="region of interest" description="Disordered" evidence="1">
    <location>
        <begin position="396"/>
        <end position="476"/>
    </location>
</feature>
<dbReference type="PROSITE" id="PS51673">
    <property type="entry name" value="SUZ"/>
    <property type="match status" value="1"/>
</dbReference>
<reference evidence="3" key="2">
    <citation type="journal article" date="2022" name="Microbiol. Resour. Announc.">
        <title>Whole-Genome Sequence of Entomortierella parvispora E1425, a Mucoromycotan Fungus Associated with Burkholderiaceae-Related Endosymbiotic Bacteria.</title>
        <authorList>
            <person name="Herlambang A."/>
            <person name="Guo Y."/>
            <person name="Takashima Y."/>
            <person name="Narisawa K."/>
            <person name="Ohta H."/>
            <person name="Nishizawa T."/>
        </authorList>
    </citation>
    <scope>NUCLEOTIDE SEQUENCE</scope>
    <source>
        <strain evidence="3">E1425</strain>
    </source>
</reference>
<dbReference type="InterPro" id="IPR036867">
    <property type="entry name" value="R3H_dom_sf"/>
</dbReference>
<evidence type="ECO:0000313" key="3">
    <source>
        <dbReference type="EMBL" id="GJJ70092.1"/>
    </source>
</evidence>